<comment type="subcellular location">
    <subcellularLocation>
        <location evidence="1 9">Cytoplasm</location>
    </subcellularLocation>
</comment>
<dbReference type="InterPro" id="IPR001295">
    <property type="entry name" value="Dihydroorotate_DH_CS"/>
</dbReference>
<name>E0NLP9_9FIRM</name>
<feature type="binding site" evidence="9">
    <location>
        <position position="190"/>
    </location>
    <ligand>
        <name>FMN</name>
        <dbReference type="ChEBI" id="CHEBI:58210"/>
    </ligand>
</feature>
<evidence type="ECO:0000256" key="5">
    <source>
        <dbReference type="ARBA" id="ARBA00022630"/>
    </source>
</evidence>
<dbReference type="InterPro" id="IPR005720">
    <property type="entry name" value="Dihydroorotate_DH_cat"/>
</dbReference>
<dbReference type="AlphaFoldDB" id="E0NLP9"/>
<feature type="binding site" evidence="9">
    <location>
        <begin position="242"/>
        <end position="243"/>
    </location>
    <ligand>
        <name>FMN</name>
        <dbReference type="ChEBI" id="CHEBI:58210"/>
    </ligand>
</feature>
<dbReference type="EMBL" id="AEEH01000043">
    <property type="protein sequence ID" value="EFM25240.1"/>
    <property type="molecule type" value="Genomic_DNA"/>
</dbReference>
<comment type="pathway">
    <text evidence="2 9">Pyrimidine metabolism; UMP biosynthesis via de novo pathway.</text>
</comment>
<dbReference type="SUPFAM" id="SSF51395">
    <property type="entry name" value="FMN-linked oxidoreductases"/>
    <property type="match status" value="1"/>
</dbReference>
<evidence type="ECO:0000256" key="9">
    <source>
        <dbReference type="HAMAP-Rule" id="MF_00224"/>
    </source>
</evidence>
<dbReference type="HAMAP" id="MF_00224">
    <property type="entry name" value="DHO_dh_type1"/>
    <property type="match status" value="1"/>
</dbReference>
<evidence type="ECO:0000259" key="10">
    <source>
        <dbReference type="Pfam" id="PF01180"/>
    </source>
</evidence>
<dbReference type="Pfam" id="PF01180">
    <property type="entry name" value="DHO_dh"/>
    <property type="match status" value="1"/>
</dbReference>
<dbReference type="PANTHER" id="PTHR48109:SF1">
    <property type="entry name" value="DIHYDROOROTATE DEHYDROGENASE (FUMARATE)"/>
    <property type="match status" value="1"/>
</dbReference>
<evidence type="ECO:0000313" key="12">
    <source>
        <dbReference type="Proteomes" id="UP000003280"/>
    </source>
</evidence>
<dbReference type="RefSeq" id="WP_008901943.1">
    <property type="nucleotide sequence ID" value="NZ_GL397071.1"/>
</dbReference>
<organism evidence="11 12">
    <name type="scientific">Peptoniphilus duerdenii ATCC BAA-1640</name>
    <dbReference type="NCBI Taxonomy" id="862517"/>
    <lineage>
        <taxon>Bacteria</taxon>
        <taxon>Bacillati</taxon>
        <taxon>Bacillota</taxon>
        <taxon>Tissierellia</taxon>
        <taxon>Tissierellales</taxon>
        <taxon>Peptoniphilaceae</taxon>
        <taxon>Peptoniphilus</taxon>
    </lineage>
</organism>
<evidence type="ECO:0000256" key="6">
    <source>
        <dbReference type="ARBA" id="ARBA00022643"/>
    </source>
</evidence>
<proteinExistence type="inferred from homology"/>
<feature type="binding site" evidence="9">
    <location>
        <position position="216"/>
    </location>
    <ligand>
        <name>FMN</name>
        <dbReference type="ChEBI" id="CHEBI:58210"/>
    </ligand>
</feature>
<dbReference type="Proteomes" id="UP000003280">
    <property type="component" value="Unassembled WGS sequence"/>
</dbReference>
<feature type="active site" description="Nucleophile" evidence="9">
    <location>
        <position position="129"/>
    </location>
</feature>
<comment type="caution">
    <text evidence="11">The sequence shown here is derived from an EMBL/GenBank/DDBJ whole genome shotgun (WGS) entry which is preliminary data.</text>
</comment>
<dbReference type="GO" id="GO:0044205">
    <property type="term" value="P:'de novo' UMP biosynthetic process"/>
    <property type="evidence" value="ECO:0007669"/>
    <property type="project" value="UniProtKB-UniRule"/>
</dbReference>
<evidence type="ECO:0000256" key="1">
    <source>
        <dbReference type="ARBA" id="ARBA00004496"/>
    </source>
</evidence>
<comment type="similarity">
    <text evidence="3 9">Belongs to the dihydroorotate dehydrogenase family. Type 1 subfamily.</text>
</comment>
<gene>
    <name evidence="9 11" type="primary">pyrD</name>
    <name evidence="11" type="ORF">HMPREF9225_1129</name>
</gene>
<keyword evidence="7 9" id="KW-0665">Pyrimidine biosynthesis</keyword>
<dbReference type="PANTHER" id="PTHR48109">
    <property type="entry name" value="DIHYDROOROTATE DEHYDROGENASE (QUINONE), MITOCHONDRIAL-RELATED"/>
    <property type="match status" value="1"/>
</dbReference>
<feature type="binding site" evidence="9">
    <location>
        <position position="126"/>
    </location>
    <ligand>
        <name>FMN</name>
        <dbReference type="ChEBI" id="CHEBI:58210"/>
    </ligand>
</feature>
<dbReference type="NCBIfam" id="NF005574">
    <property type="entry name" value="PRK07259.1"/>
    <property type="match status" value="1"/>
</dbReference>
<feature type="binding site" evidence="9">
    <location>
        <position position="99"/>
    </location>
    <ligand>
        <name>FMN</name>
        <dbReference type="ChEBI" id="CHEBI:58210"/>
    </ligand>
</feature>
<evidence type="ECO:0000256" key="2">
    <source>
        <dbReference type="ARBA" id="ARBA00004725"/>
    </source>
</evidence>
<keyword evidence="6 9" id="KW-0288">FMN</keyword>
<dbReference type="GO" id="GO:0006207">
    <property type="term" value="P:'de novo' pyrimidine nucleobase biosynthetic process"/>
    <property type="evidence" value="ECO:0007669"/>
    <property type="project" value="InterPro"/>
</dbReference>
<reference evidence="11 12" key="1">
    <citation type="submission" date="2010-07" db="EMBL/GenBank/DDBJ databases">
        <authorList>
            <person name="Muzny D."/>
            <person name="Qin X."/>
            <person name="Deng J."/>
            <person name="Jiang H."/>
            <person name="Liu Y."/>
            <person name="Qu J."/>
            <person name="Song X.-Z."/>
            <person name="Zhang L."/>
            <person name="Thornton R."/>
            <person name="Coyle M."/>
            <person name="Francisco L."/>
            <person name="Jackson L."/>
            <person name="Javaid M."/>
            <person name="Korchina V."/>
            <person name="Kovar C."/>
            <person name="Mata R."/>
            <person name="Mathew T."/>
            <person name="Ngo R."/>
            <person name="Nguyen L."/>
            <person name="Nguyen N."/>
            <person name="Okwuonu G."/>
            <person name="Ongeri F."/>
            <person name="Pham C."/>
            <person name="Simmons D."/>
            <person name="Wilczek-Boney K."/>
            <person name="Hale W."/>
            <person name="Jakkamsetti A."/>
            <person name="Pham P."/>
            <person name="Ruth R."/>
            <person name="San Lucas F."/>
            <person name="Warren J."/>
            <person name="Zhang J."/>
            <person name="Zhao Z."/>
            <person name="Zhou C."/>
            <person name="Zhu D."/>
            <person name="Lee S."/>
            <person name="Bess C."/>
            <person name="Blankenburg K."/>
            <person name="Forbes L."/>
            <person name="Fu Q."/>
            <person name="Gubbala S."/>
            <person name="Hirani K."/>
            <person name="Jayaseelan J.C."/>
            <person name="Lara F."/>
            <person name="Munidasa M."/>
            <person name="Palculict T."/>
            <person name="Patil S."/>
            <person name="Pu L.-L."/>
            <person name="Saada N."/>
            <person name="Tang L."/>
            <person name="Weissenberger G."/>
            <person name="Zhu Y."/>
            <person name="Hemphill L."/>
            <person name="Shang Y."/>
            <person name="Youmans B."/>
            <person name="Ayvaz T."/>
            <person name="Ross M."/>
            <person name="Santibanez J."/>
            <person name="Aqrawi P."/>
            <person name="Gross S."/>
            <person name="Joshi V."/>
            <person name="Fowler G."/>
            <person name="Nazareth L."/>
            <person name="Reid J."/>
            <person name="Worley K."/>
            <person name="Petrosino J."/>
            <person name="Highlander S."/>
            <person name="Gibbs R."/>
        </authorList>
    </citation>
    <scope>NUCLEOTIDE SEQUENCE [LARGE SCALE GENOMIC DNA]</scope>
    <source>
        <strain evidence="11 12">ATCC BAA-1640</strain>
    </source>
</reference>
<feature type="binding site" evidence="9">
    <location>
        <begin position="45"/>
        <end position="46"/>
    </location>
    <ligand>
        <name>FMN</name>
        <dbReference type="ChEBI" id="CHEBI:58210"/>
    </ligand>
</feature>
<keyword evidence="4 9" id="KW-0963">Cytoplasm</keyword>
<dbReference type="GO" id="GO:0004152">
    <property type="term" value="F:dihydroorotate dehydrogenase activity"/>
    <property type="evidence" value="ECO:0007669"/>
    <property type="project" value="UniProtKB-UniRule"/>
</dbReference>
<evidence type="ECO:0000256" key="8">
    <source>
        <dbReference type="ARBA" id="ARBA00023002"/>
    </source>
</evidence>
<dbReference type="FunFam" id="3.20.20.70:FF:000027">
    <property type="entry name" value="Dihydropyrimidine dehydrogenase [NADP(+)]"/>
    <property type="match status" value="1"/>
</dbReference>
<dbReference type="STRING" id="862517.HMPREF9225_1129"/>
<sequence>MNRLETEFLGVKFKNPLVGASGTYGYGEDYKDYYPVDLIGGISSKGVTFNPKPGNSGIRLQETPSGLLNSIGLENPGIHEFVKHELKDMTNLGPRIFVNLGSNTLDEYLKSAEILNDYEFDFIELNISCPNVKEGGMAFGIKCESSEMITRKIKEISKHKIVVKLSPNAENIVENALAVEEGGADGISLVNTFLGMAIDLEKRKPVFDNVYAGLSGPAIKPIALRMVHQVAHAVDIPVMAIGGVAGYRDVLEFIMAGAKLVQVGTYNFMNPYGVKEILEDLEKYLEKNNTTIKDIYKII</sequence>
<feature type="domain" description="Dihydroorotate dehydrogenase catalytic" evidence="10">
    <location>
        <begin position="4"/>
        <end position="285"/>
    </location>
</feature>
<protein>
    <recommendedName>
        <fullName evidence="9">Dihydroorotate dehydrogenase</fullName>
        <shortName evidence="9">DHOD</shortName>
        <shortName evidence="9">DHODase</shortName>
        <shortName evidence="9">DHOdehase</shortName>
        <ecNumber evidence="9">1.3.-.-</ecNumber>
    </recommendedName>
</protein>
<feature type="binding site" evidence="9">
    <location>
        <position position="21"/>
    </location>
    <ligand>
        <name>FMN</name>
        <dbReference type="ChEBI" id="CHEBI:58210"/>
    </ligand>
</feature>
<dbReference type="InterPro" id="IPR024920">
    <property type="entry name" value="Dihydroorotate_DH_1"/>
</dbReference>
<dbReference type="Gene3D" id="3.20.20.70">
    <property type="entry name" value="Aldolase class I"/>
    <property type="match status" value="1"/>
</dbReference>
<evidence type="ECO:0000256" key="4">
    <source>
        <dbReference type="ARBA" id="ARBA00022490"/>
    </source>
</evidence>
<keyword evidence="12" id="KW-1185">Reference proteome</keyword>
<dbReference type="InterPro" id="IPR033888">
    <property type="entry name" value="DHOD_1B"/>
</dbReference>
<dbReference type="OrthoDB" id="9794954at2"/>
<evidence type="ECO:0000256" key="3">
    <source>
        <dbReference type="ARBA" id="ARBA00008008"/>
    </source>
</evidence>
<feature type="binding site" evidence="9">
    <location>
        <begin position="191"/>
        <end position="192"/>
    </location>
    <ligand>
        <name>substrate</name>
    </ligand>
</feature>
<dbReference type="UniPathway" id="UPA00070"/>
<evidence type="ECO:0000256" key="7">
    <source>
        <dbReference type="ARBA" id="ARBA00022975"/>
    </source>
</evidence>
<evidence type="ECO:0000313" key="11">
    <source>
        <dbReference type="EMBL" id="EFM25240.1"/>
    </source>
</evidence>
<comment type="cofactor">
    <cofactor evidence="9">
        <name>FMN</name>
        <dbReference type="ChEBI" id="CHEBI:58210"/>
    </cofactor>
    <text evidence="9">Binds 1 FMN per subunit.</text>
</comment>
<accession>E0NLP9</accession>
<feature type="binding site" evidence="9">
    <location>
        <position position="45"/>
    </location>
    <ligand>
        <name>substrate</name>
    </ligand>
</feature>
<dbReference type="InterPro" id="IPR049622">
    <property type="entry name" value="Dihydroorotate_DH_I"/>
</dbReference>
<dbReference type="EC" id="1.3.-.-" evidence="9"/>
<dbReference type="CDD" id="cd04740">
    <property type="entry name" value="DHOD_1B_like"/>
    <property type="match status" value="1"/>
</dbReference>
<feature type="binding site" evidence="9">
    <location>
        <begin position="69"/>
        <end position="73"/>
    </location>
    <ligand>
        <name>substrate</name>
    </ligand>
</feature>
<comment type="function">
    <text evidence="9">Catalyzes the conversion of dihydroorotate to orotate.</text>
</comment>
<feature type="binding site" evidence="9">
    <location>
        <position position="126"/>
    </location>
    <ligand>
        <name>substrate</name>
    </ligand>
</feature>
<dbReference type="NCBIfam" id="TIGR01037">
    <property type="entry name" value="pyrD_sub1_fam"/>
    <property type="match status" value="1"/>
</dbReference>
<dbReference type="eggNOG" id="COG0167">
    <property type="taxonomic scope" value="Bacteria"/>
</dbReference>
<keyword evidence="5 9" id="KW-0285">Flavoprotein</keyword>
<dbReference type="GO" id="GO:0005737">
    <property type="term" value="C:cytoplasm"/>
    <property type="evidence" value="ECO:0007669"/>
    <property type="project" value="UniProtKB-SubCell"/>
</dbReference>
<feature type="binding site" evidence="9">
    <location>
        <begin position="264"/>
        <end position="265"/>
    </location>
    <ligand>
        <name>FMN</name>
        <dbReference type="ChEBI" id="CHEBI:58210"/>
    </ligand>
</feature>
<dbReference type="InterPro" id="IPR012135">
    <property type="entry name" value="Dihydroorotate_DH_1_2"/>
</dbReference>
<dbReference type="InterPro" id="IPR050074">
    <property type="entry name" value="DHO_dehydrogenase"/>
</dbReference>
<dbReference type="PROSITE" id="PS00912">
    <property type="entry name" value="DHODEHASE_2"/>
    <property type="match status" value="1"/>
</dbReference>
<comment type="catalytic activity">
    <reaction evidence="9">
        <text>(S)-dihydroorotate + A = orotate + AH2</text>
        <dbReference type="Rhea" id="RHEA:18073"/>
        <dbReference type="ChEBI" id="CHEBI:13193"/>
        <dbReference type="ChEBI" id="CHEBI:17499"/>
        <dbReference type="ChEBI" id="CHEBI:30839"/>
        <dbReference type="ChEBI" id="CHEBI:30864"/>
    </reaction>
</comment>
<feature type="binding site" evidence="9">
    <location>
        <position position="164"/>
    </location>
    <ligand>
        <name>FMN</name>
        <dbReference type="ChEBI" id="CHEBI:58210"/>
    </ligand>
</feature>
<dbReference type="PIRSF" id="PIRSF000164">
    <property type="entry name" value="DHO_oxidase"/>
    <property type="match status" value="1"/>
</dbReference>
<keyword evidence="8 9" id="KW-0560">Oxidoreductase</keyword>
<dbReference type="InterPro" id="IPR013785">
    <property type="entry name" value="Aldolase_TIM"/>
</dbReference>
<dbReference type="HOGENOM" id="CLU_042042_0_0_9"/>